<reference evidence="1" key="1">
    <citation type="journal article" date="2015" name="Nature">
        <title>Complex archaea that bridge the gap between prokaryotes and eukaryotes.</title>
        <authorList>
            <person name="Spang A."/>
            <person name="Saw J.H."/>
            <person name="Jorgensen S.L."/>
            <person name="Zaremba-Niedzwiedzka K."/>
            <person name="Martijn J."/>
            <person name="Lind A.E."/>
            <person name="van Eijk R."/>
            <person name="Schleper C."/>
            <person name="Guy L."/>
            <person name="Ettema T.J."/>
        </authorList>
    </citation>
    <scope>NUCLEOTIDE SEQUENCE</scope>
</reference>
<dbReference type="AlphaFoldDB" id="A0A0F9RA57"/>
<protein>
    <submittedName>
        <fullName evidence="1">Uncharacterized protein</fullName>
    </submittedName>
</protein>
<proteinExistence type="predicted"/>
<dbReference type="EMBL" id="LAZR01000975">
    <property type="protein sequence ID" value="KKN53375.1"/>
    <property type="molecule type" value="Genomic_DNA"/>
</dbReference>
<organism evidence="1">
    <name type="scientific">marine sediment metagenome</name>
    <dbReference type="NCBI Taxonomy" id="412755"/>
    <lineage>
        <taxon>unclassified sequences</taxon>
        <taxon>metagenomes</taxon>
        <taxon>ecological metagenomes</taxon>
    </lineage>
</organism>
<gene>
    <name evidence="1" type="ORF">LCGC14_0603450</name>
</gene>
<comment type="caution">
    <text evidence="1">The sequence shown here is derived from an EMBL/GenBank/DDBJ whole genome shotgun (WGS) entry which is preliminary data.</text>
</comment>
<evidence type="ECO:0000313" key="1">
    <source>
        <dbReference type="EMBL" id="KKN53375.1"/>
    </source>
</evidence>
<sequence>MGELGNKIDIEPFRITGYMIEGERYQINNQKGKYFYHLFVYDLEVSKSKEIGIQGITASNLSEVKKIL</sequence>
<feature type="non-terminal residue" evidence="1">
    <location>
        <position position="68"/>
    </location>
</feature>
<accession>A0A0F9RA57</accession>
<name>A0A0F9RA57_9ZZZZ</name>